<evidence type="ECO:0000313" key="10">
    <source>
        <dbReference type="Ensembl" id="ENSEBUP00000021802.1"/>
    </source>
</evidence>
<keyword evidence="6" id="KW-0963">Cytoplasm</keyword>
<evidence type="ECO:0000256" key="2">
    <source>
        <dbReference type="ARBA" id="ARBA00004496"/>
    </source>
</evidence>
<evidence type="ECO:0000256" key="4">
    <source>
        <dbReference type="ARBA" id="ARBA00009567"/>
    </source>
</evidence>
<dbReference type="UniPathway" id="UPA00988"/>
<organism evidence="10 11">
    <name type="scientific">Eptatretus burgeri</name>
    <name type="common">Inshore hagfish</name>
    <dbReference type="NCBI Taxonomy" id="7764"/>
    <lineage>
        <taxon>Eukaryota</taxon>
        <taxon>Metazoa</taxon>
        <taxon>Chordata</taxon>
        <taxon>Craniata</taxon>
        <taxon>Vertebrata</taxon>
        <taxon>Cyclostomata</taxon>
        <taxon>Myxini</taxon>
        <taxon>Myxiniformes</taxon>
        <taxon>Myxinidae</taxon>
        <taxon>Eptatretinae</taxon>
        <taxon>Eptatretus</taxon>
    </lineage>
</organism>
<evidence type="ECO:0000256" key="7">
    <source>
        <dbReference type="ARBA" id="ARBA00022694"/>
    </source>
</evidence>
<evidence type="ECO:0000313" key="11">
    <source>
        <dbReference type="Proteomes" id="UP000694388"/>
    </source>
</evidence>
<dbReference type="InterPro" id="IPR027417">
    <property type="entry name" value="P-loop_NTPase"/>
</dbReference>
<keyword evidence="8" id="KW-0539">Nucleus</keyword>
<dbReference type="GO" id="GO:0005634">
    <property type="term" value="C:nucleus"/>
    <property type="evidence" value="ECO:0007669"/>
    <property type="project" value="UniProtKB-SubCell"/>
</dbReference>
<dbReference type="PANTHER" id="PTHR15641">
    <property type="entry name" value="ELONGATOR COMPLEX PROTEIN 5"/>
    <property type="match status" value="1"/>
</dbReference>
<dbReference type="Pfam" id="PF10483">
    <property type="entry name" value="Elong_Iki1"/>
    <property type="match status" value="1"/>
</dbReference>
<keyword evidence="7" id="KW-0819">tRNA processing</keyword>
<comment type="similarity">
    <text evidence="4">Belongs to the ELP5 family.</text>
</comment>
<dbReference type="CDD" id="cd19496">
    <property type="entry name" value="Elp5"/>
    <property type="match status" value="1"/>
</dbReference>
<dbReference type="OMA" id="DEEIFCI"/>
<evidence type="ECO:0000256" key="8">
    <source>
        <dbReference type="ARBA" id="ARBA00023242"/>
    </source>
</evidence>
<feature type="region of interest" description="Disordered" evidence="9">
    <location>
        <begin position="292"/>
        <end position="312"/>
    </location>
</feature>
<dbReference type="Ensembl" id="ENSEBUT00000022378.1">
    <property type="protein sequence ID" value="ENSEBUP00000021802.1"/>
    <property type="gene ID" value="ENSEBUG00000013447.1"/>
</dbReference>
<evidence type="ECO:0000256" key="6">
    <source>
        <dbReference type="ARBA" id="ARBA00022490"/>
    </source>
</evidence>
<reference evidence="10" key="1">
    <citation type="submission" date="2025-08" db="UniProtKB">
        <authorList>
            <consortium name="Ensembl"/>
        </authorList>
    </citation>
    <scope>IDENTIFICATION</scope>
</reference>
<name>A0A8C4QXR2_EPTBU</name>
<comment type="pathway">
    <text evidence="3">tRNA modification; 5-methoxycarbonylmethyl-2-thiouridine-tRNA biosynthesis.</text>
</comment>
<dbReference type="GO" id="GO:0005829">
    <property type="term" value="C:cytosol"/>
    <property type="evidence" value="ECO:0007669"/>
    <property type="project" value="TreeGrafter"/>
</dbReference>
<dbReference type="AlphaFoldDB" id="A0A8C4QXR2"/>
<dbReference type="GeneTree" id="ENSGT00390000009210"/>
<reference evidence="10" key="2">
    <citation type="submission" date="2025-09" db="UniProtKB">
        <authorList>
            <consortium name="Ensembl"/>
        </authorList>
    </citation>
    <scope>IDENTIFICATION</scope>
</reference>
<evidence type="ECO:0000256" key="5">
    <source>
        <dbReference type="ARBA" id="ARBA00020264"/>
    </source>
</evidence>
<evidence type="ECO:0000256" key="3">
    <source>
        <dbReference type="ARBA" id="ARBA00005043"/>
    </source>
</evidence>
<dbReference type="GO" id="GO:0033588">
    <property type="term" value="C:elongator holoenzyme complex"/>
    <property type="evidence" value="ECO:0007669"/>
    <property type="project" value="InterPro"/>
</dbReference>
<keyword evidence="11" id="KW-1185">Reference proteome</keyword>
<feature type="compositionally biased region" description="Acidic residues" evidence="9">
    <location>
        <begin position="297"/>
        <end position="312"/>
    </location>
</feature>
<dbReference type="Gene3D" id="3.40.50.300">
    <property type="entry name" value="P-loop containing nucleotide triphosphate hydrolases"/>
    <property type="match status" value="1"/>
</dbReference>
<dbReference type="GO" id="GO:0002098">
    <property type="term" value="P:tRNA wobble uridine modification"/>
    <property type="evidence" value="ECO:0007669"/>
    <property type="project" value="InterPro"/>
</dbReference>
<evidence type="ECO:0000256" key="9">
    <source>
        <dbReference type="SAM" id="MobiDB-lite"/>
    </source>
</evidence>
<evidence type="ECO:0000256" key="1">
    <source>
        <dbReference type="ARBA" id="ARBA00004123"/>
    </source>
</evidence>
<dbReference type="InterPro" id="IPR019519">
    <property type="entry name" value="Elp5"/>
</dbReference>
<proteinExistence type="inferred from homology"/>
<dbReference type="Proteomes" id="UP000694388">
    <property type="component" value="Unplaced"/>
</dbReference>
<sequence>MLSELCKGVLPQFTVIVDSVENSGRSLFNSLVKTTAMRGDLVQVFHFEQSKVELTAGFEDGLVSQMLFHDCFSDPVGWNCTEGILNEPLERETFREMVQKSAGSIGSRPITVAFDSLSPLLWANGWPRLCHALHSLVSQHSKHGMSSCRLLCLLHCDVHPSGETAAVCHMANTTLTVLTPPPKQALSSSVGEMLQIEASACRQSGRGAVEKATVTLDADLTANVLLPTMFVKEKLTEDVNSKNDPTADLPFNLRLSDDERCARDGLVLPFYISAKRKQAILQGADADEGQIFYLPDREDDFDEEDPDDDLDI</sequence>
<dbReference type="GO" id="GO:0000049">
    <property type="term" value="F:tRNA binding"/>
    <property type="evidence" value="ECO:0007669"/>
    <property type="project" value="TreeGrafter"/>
</dbReference>
<protein>
    <recommendedName>
        <fullName evidence="5">Elongator complex protein 5</fullName>
    </recommendedName>
</protein>
<dbReference type="PANTHER" id="PTHR15641:SF1">
    <property type="entry name" value="ELONGATOR COMPLEX PROTEIN 5"/>
    <property type="match status" value="1"/>
</dbReference>
<accession>A0A8C4QXR2</accession>
<comment type="subcellular location">
    <subcellularLocation>
        <location evidence="2">Cytoplasm</location>
    </subcellularLocation>
    <subcellularLocation>
        <location evidence="1">Nucleus</location>
    </subcellularLocation>
</comment>